<reference evidence="2 3" key="1">
    <citation type="journal article" date="2019" name="Sci. Data">
        <title>Hybrid genome assembly and annotation of Danionella translucida.</title>
        <authorList>
            <person name="Kadobianskyi M."/>
            <person name="Schulze L."/>
            <person name="Schuelke M."/>
            <person name="Judkewitz B."/>
        </authorList>
    </citation>
    <scope>NUCLEOTIDE SEQUENCE [LARGE SCALE GENOMIC DNA]</scope>
    <source>
        <strain evidence="2 3">Bolton</strain>
    </source>
</reference>
<dbReference type="AlphaFoldDB" id="A0A553QMC0"/>
<gene>
    <name evidence="2" type="ORF">DNTS_020352</name>
</gene>
<proteinExistence type="predicted"/>
<dbReference type="OrthoDB" id="8929374at2759"/>
<evidence type="ECO:0000313" key="2">
    <source>
        <dbReference type="EMBL" id="TRY91140.1"/>
    </source>
</evidence>
<protein>
    <submittedName>
        <fullName evidence="2">Uncharacterized protein</fullName>
    </submittedName>
</protein>
<organism evidence="2 3">
    <name type="scientific">Danionella cerebrum</name>
    <dbReference type="NCBI Taxonomy" id="2873325"/>
    <lineage>
        <taxon>Eukaryota</taxon>
        <taxon>Metazoa</taxon>
        <taxon>Chordata</taxon>
        <taxon>Craniata</taxon>
        <taxon>Vertebrata</taxon>
        <taxon>Euteleostomi</taxon>
        <taxon>Actinopterygii</taxon>
        <taxon>Neopterygii</taxon>
        <taxon>Teleostei</taxon>
        <taxon>Ostariophysi</taxon>
        <taxon>Cypriniformes</taxon>
        <taxon>Danionidae</taxon>
        <taxon>Danioninae</taxon>
        <taxon>Danionella</taxon>
    </lineage>
</organism>
<name>A0A553QMC0_9TELE</name>
<evidence type="ECO:0000256" key="1">
    <source>
        <dbReference type="SAM" id="MobiDB-lite"/>
    </source>
</evidence>
<dbReference type="STRING" id="623744.A0A553QMC0"/>
<feature type="non-terminal residue" evidence="2">
    <location>
        <position position="1"/>
    </location>
</feature>
<feature type="non-terminal residue" evidence="2">
    <location>
        <position position="244"/>
    </location>
</feature>
<feature type="region of interest" description="Disordered" evidence="1">
    <location>
        <begin position="61"/>
        <end position="100"/>
    </location>
</feature>
<dbReference type="Proteomes" id="UP000316079">
    <property type="component" value="Unassembled WGS sequence"/>
</dbReference>
<accession>A0A553QMC0</accession>
<comment type="caution">
    <text evidence="2">The sequence shown here is derived from an EMBL/GenBank/DDBJ whole genome shotgun (WGS) entry which is preliminary data.</text>
</comment>
<feature type="compositionally biased region" description="Basic and acidic residues" evidence="1">
    <location>
        <begin position="82"/>
        <end position="98"/>
    </location>
</feature>
<keyword evidence="3" id="KW-1185">Reference proteome</keyword>
<feature type="compositionally biased region" description="Basic residues" evidence="1">
    <location>
        <begin position="70"/>
        <end position="81"/>
    </location>
</feature>
<dbReference type="EMBL" id="SRMA01025777">
    <property type="protein sequence ID" value="TRY91140.1"/>
    <property type="molecule type" value="Genomic_DNA"/>
</dbReference>
<sequence>ANPRPSLLIDQKCGCVVANDLGKQATSVGKILGLMLVRKILDFIFSQHDLAWLDDILPEKEKKKREDEKKKKKKTEKKKDKKTNAEKEKNNSDEEHVSPGDSVKIPLELFGSSLCPKDSDPDLVQIHKRRLNNFGRFQQMTALLRPLQSSQHSLEPLGDFHARGQECTNCKSLDHIPSHRSQVNLQHITECEFVWKVLLQPQIIQEALEGDLPFDKTLRVVVQKETSVDSLPCIDSHLQIPLIE</sequence>
<evidence type="ECO:0000313" key="3">
    <source>
        <dbReference type="Proteomes" id="UP000316079"/>
    </source>
</evidence>